<dbReference type="RefSeq" id="WP_205872127.1">
    <property type="nucleotide sequence ID" value="NZ_CP070872.1"/>
</dbReference>
<sequence length="565" mass="60121">MKKFKKTSAITLLSTAIICASGLAVPLMNATTMTAEASEVDVTLASKTGLDSSYKSAIKTTGSHSGTLTVTNTIGAQANILLQTLKSAEIKLPAELANNIKVADNANIQMKMGINLTQIPLLGDLFNGLATGTDNAIKKQLAIIVNNPSFEGSNVDKVYDAINALETFQNMDISEQVSQISVKDGVVTAKFDDATARHIANQIIQLLENLQTAINMVDWGNGIAASIANTITETVKPLVNKAIDTLQTGINSGVGNLASLFGNTGVLTSATISFPVDIDVPMSWYQKYAPNGTSSKFTAGIENTSGISWDIFENTASANTVVEFADIVAPKTPSLSNVKKSSATVKAEAGSTVKVYNASGQQIGSAKASGTADGKTQVSVNVNYTSQKAGAKITVKATDIHGNTSSAATATTPAANTTNPTNPSVPVKTQVVYRLYNPNTGEHFYPTSKYERDATIKAGWRNEGTLENAPKEGKAVYRIYNPNVKGGDHYYTMSKYEAEVRVSEGWKWDNNAKPVFYSGGNKAVYVAYNPNAKSGAHNYTMSAFEEQSLLNSGWKYGKTAWYAVK</sequence>
<keyword evidence="2" id="KW-0732">Signal</keyword>
<keyword evidence="7" id="KW-1185">Reference proteome</keyword>
<reference evidence="6 7" key="1">
    <citation type="submission" date="2021-02" db="EMBL/GenBank/DDBJ databases">
        <title>Complete genome sequence of Lactococcus lactis strain K_LL004.</title>
        <authorList>
            <person name="Kim H.B."/>
        </authorList>
    </citation>
    <scope>NUCLEOTIDE SEQUENCE [LARGE SCALE GENOMIC DNA]</scope>
    <source>
        <strain evidence="6 7">K_LL004</strain>
    </source>
</reference>
<dbReference type="Pfam" id="PF17936">
    <property type="entry name" value="Big_6"/>
    <property type="match status" value="1"/>
</dbReference>
<dbReference type="AlphaFoldDB" id="A0AA45QRH3"/>
<feature type="chain" id="PRO_5041201397" evidence="2">
    <location>
        <begin position="31"/>
        <end position="565"/>
    </location>
</feature>
<dbReference type="KEGG" id="lti:JW886_01565"/>
<organism evidence="6 7">
    <name type="scientific">Lactococcus taiwanensis</name>
    <dbReference type="NCBI Taxonomy" id="1151742"/>
    <lineage>
        <taxon>Bacteria</taxon>
        <taxon>Bacillati</taxon>
        <taxon>Bacillota</taxon>
        <taxon>Bacilli</taxon>
        <taxon>Lactobacillales</taxon>
        <taxon>Streptococcaceae</taxon>
        <taxon>Lactococcus</taxon>
    </lineage>
</organism>
<dbReference type="InterPro" id="IPR013783">
    <property type="entry name" value="Ig-like_fold"/>
</dbReference>
<feature type="signal peptide" evidence="2">
    <location>
        <begin position="1"/>
        <end position="30"/>
    </location>
</feature>
<feature type="region of interest" description="Disordered" evidence="1">
    <location>
        <begin position="404"/>
        <end position="425"/>
    </location>
</feature>
<dbReference type="InterPro" id="IPR041498">
    <property type="entry name" value="Big_6"/>
</dbReference>
<evidence type="ECO:0000259" key="4">
    <source>
        <dbReference type="Pfam" id="PF18885"/>
    </source>
</evidence>
<dbReference type="Pfam" id="PF20609">
    <property type="entry name" value="pAdhesive_17"/>
    <property type="match status" value="1"/>
</dbReference>
<proteinExistence type="predicted"/>
<feature type="domain" description="Putative adhesive" evidence="5">
    <location>
        <begin position="38"/>
        <end position="321"/>
    </location>
</feature>
<dbReference type="Proteomes" id="UP000663608">
    <property type="component" value="Chromosome"/>
</dbReference>
<feature type="compositionally biased region" description="Low complexity" evidence="1">
    <location>
        <begin position="404"/>
        <end position="424"/>
    </location>
</feature>
<feature type="domain" description="DUF5648" evidence="4">
    <location>
        <begin position="432"/>
        <end position="564"/>
    </location>
</feature>
<feature type="domain" description="Bacterial Ig" evidence="3">
    <location>
        <begin position="329"/>
        <end position="413"/>
    </location>
</feature>
<dbReference type="InterPro" id="IPR046762">
    <property type="entry name" value="pAdhesive_17"/>
</dbReference>
<evidence type="ECO:0000259" key="5">
    <source>
        <dbReference type="Pfam" id="PF20609"/>
    </source>
</evidence>
<gene>
    <name evidence="6" type="ORF">JW886_01565</name>
</gene>
<protein>
    <submittedName>
        <fullName evidence="6">Uncharacterized protein</fullName>
    </submittedName>
</protein>
<evidence type="ECO:0000313" key="6">
    <source>
        <dbReference type="EMBL" id="QSE76979.1"/>
    </source>
</evidence>
<dbReference type="Pfam" id="PF18885">
    <property type="entry name" value="DUF5648"/>
    <property type="match status" value="1"/>
</dbReference>
<evidence type="ECO:0000313" key="7">
    <source>
        <dbReference type="Proteomes" id="UP000663608"/>
    </source>
</evidence>
<dbReference type="EMBL" id="CP070872">
    <property type="protein sequence ID" value="QSE76979.1"/>
    <property type="molecule type" value="Genomic_DNA"/>
</dbReference>
<evidence type="ECO:0000256" key="2">
    <source>
        <dbReference type="SAM" id="SignalP"/>
    </source>
</evidence>
<evidence type="ECO:0000259" key="3">
    <source>
        <dbReference type="Pfam" id="PF17936"/>
    </source>
</evidence>
<accession>A0AA45QRH3</accession>
<dbReference type="InterPro" id="IPR043708">
    <property type="entry name" value="DUF5648"/>
</dbReference>
<evidence type="ECO:0000256" key="1">
    <source>
        <dbReference type="SAM" id="MobiDB-lite"/>
    </source>
</evidence>
<name>A0AA45QRH3_9LACT</name>
<dbReference type="Gene3D" id="2.60.40.10">
    <property type="entry name" value="Immunoglobulins"/>
    <property type="match status" value="1"/>
</dbReference>